<gene>
    <name evidence="2" type="ordered locus">Ppro_1101</name>
</gene>
<dbReference type="Proteomes" id="UP000006732">
    <property type="component" value="Chromosome"/>
</dbReference>
<evidence type="ECO:0000313" key="3">
    <source>
        <dbReference type="Proteomes" id="UP000006732"/>
    </source>
</evidence>
<feature type="transmembrane region" description="Helical" evidence="1">
    <location>
        <begin position="54"/>
        <end position="76"/>
    </location>
</feature>
<evidence type="ECO:0000313" key="2">
    <source>
        <dbReference type="EMBL" id="ABK98726.1"/>
    </source>
</evidence>
<dbReference type="STRING" id="338966.Ppro_1101"/>
<dbReference type="eggNOG" id="ENOG5033DSE">
    <property type="taxonomic scope" value="Bacteria"/>
</dbReference>
<name>A1AN06_PELPD</name>
<keyword evidence="1" id="KW-0472">Membrane</keyword>
<keyword evidence="1" id="KW-0812">Transmembrane</keyword>
<dbReference type="KEGG" id="ppd:Ppro_1101"/>
<reference evidence="2 3" key="1">
    <citation type="submission" date="2006-10" db="EMBL/GenBank/DDBJ databases">
        <title>Complete sequence of chromosome of Pelobacter propionicus DSM 2379.</title>
        <authorList>
            <consortium name="US DOE Joint Genome Institute"/>
            <person name="Copeland A."/>
            <person name="Lucas S."/>
            <person name="Lapidus A."/>
            <person name="Barry K."/>
            <person name="Detter J.C."/>
            <person name="Glavina del Rio T."/>
            <person name="Hammon N."/>
            <person name="Israni S."/>
            <person name="Dalin E."/>
            <person name="Tice H."/>
            <person name="Pitluck S."/>
            <person name="Saunders E."/>
            <person name="Brettin T."/>
            <person name="Bruce D."/>
            <person name="Han C."/>
            <person name="Tapia R."/>
            <person name="Schmutz J."/>
            <person name="Larimer F."/>
            <person name="Land M."/>
            <person name="Hauser L."/>
            <person name="Kyrpides N."/>
            <person name="Kim E."/>
            <person name="Lovley D."/>
            <person name="Richardson P."/>
        </authorList>
    </citation>
    <scope>NUCLEOTIDE SEQUENCE [LARGE SCALE GENOMIC DNA]</scope>
    <source>
        <strain evidence="3">DSM 2379 / NBRC 103807 / OttBd1</strain>
    </source>
</reference>
<organism evidence="2 3">
    <name type="scientific">Pelobacter propionicus (strain DSM 2379 / NBRC 103807 / OttBd1)</name>
    <dbReference type="NCBI Taxonomy" id="338966"/>
    <lineage>
        <taxon>Bacteria</taxon>
        <taxon>Pseudomonadati</taxon>
        <taxon>Thermodesulfobacteriota</taxon>
        <taxon>Desulfuromonadia</taxon>
        <taxon>Desulfuromonadales</taxon>
        <taxon>Desulfuromonadaceae</taxon>
        <taxon>Pelobacter</taxon>
    </lineage>
</organism>
<dbReference type="EMBL" id="CP000482">
    <property type="protein sequence ID" value="ABK98726.1"/>
    <property type="molecule type" value="Genomic_DNA"/>
</dbReference>
<sequence>MTRCIGLTKRRRLPTMHERSGYMQASIPVRNGLVLLAFIASVPCGYIRQYYRKYSFMWFLLIHLPIPFIVLMRFAAGVDWHLIPYTLGGSLVGQVVGGGVKPWRKR</sequence>
<dbReference type="AlphaFoldDB" id="A1AN06"/>
<keyword evidence="3" id="KW-1185">Reference proteome</keyword>
<accession>A1AN06</accession>
<dbReference type="HOGENOM" id="CLU_2220656_0_0_7"/>
<evidence type="ECO:0000256" key="1">
    <source>
        <dbReference type="SAM" id="Phobius"/>
    </source>
</evidence>
<proteinExistence type="predicted"/>
<protein>
    <submittedName>
        <fullName evidence="2">Uncharacterized protein</fullName>
    </submittedName>
</protein>
<feature type="transmembrane region" description="Helical" evidence="1">
    <location>
        <begin position="82"/>
        <end position="100"/>
    </location>
</feature>
<keyword evidence="1" id="KW-1133">Transmembrane helix</keyword>